<dbReference type="InterPro" id="IPR007554">
    <property type="entry name" value="Glycerophosphate_synth"/>
</dbReference>
<keyword evidence="1" id="KW-0472">Membrane</keyword>
<dbReference type="InterPro" id="IPR043148">
    <property type="entry name" value="TagF_C"/>
</dbReference>
<organism evidence="2 3">
    <name type="scientific">Candidatus Sungiibacteriota bacterium</name>
    <dbReference type="NCBI Taxonomy" id="2750080"/>
    <lineage>
        <taxon>Bacteria</taxon>
        <taxon>Candidatus Sungiibacteriota</taxon>
    </lineage>
</organism>
<dbReference type="AlphaFoldDB" id="A0A932YVQ3"/>
<feature type="transmembrane region" description="Helical" evidence="1">
    <location>
        <begin position="21"/>
        <end position="40"/>
    </location>
</feature>
<dbReference type="GO" id="GO:0016020">
    <property type="term" value="C:membrane"/>
    <property type="evidence" value="ECO:0007669"/>
    <property type="project" value="InterPro"/>
</dbReference>
<protein>
    <submittedName>
        <fullName evidence="2">CDP-glycerol glycerophosphotransferase family protein</fullName>
    </submittedName>
</protein>
<dbReference type="EMBL" id="JACQMJ010000008">
    <property type="protein sequence ID" value="MBI4132322.1"/>
    <property type="molecule type" value="Genomic_DNA"/>
</dbReference>
<dbReference type="Pfam" id="PF04464">
    <property type="entry name" value="Glyphos_transf"/>
    <property type="match status" value="1"/>
</dbReference>
<accession>A0A932YVQ3</accession>
<reference evidence="2" key="1">
    <citation type="submission" date="2020-07" db="EMBL/GenBank/DDBJ databases">
        <title>Huge and variable diversity of episymbiotic CPR bacteria and DPANN archaea in groundwater ecosystems.</title>
        <authorList>
            <person name="He C.Y."/>
            <person name="Keren R."/>
            <person name="Whittaker M."/>
            <person name="Farag I.F."/>
            <person name="Doudna J."/>
            <person name="Cate J.H.D."/>
            <person name="Banfield J.F."/>
        </authorList>
    </citation>
    <scope>NUCLEOTIDE SEQUENCE</scope>
    <source>
        <strain evidence="2">NC_groundwater_1226_Ag_S-0.1um_59_124</strain>
    </source>
</reference>
<dbReference type="GO" id="GO:0047355">
    <property type="term" value="F:CDP-glycerol glycerophosphotransferase activity"/>
    <property type="evidence" value="ECO:0007669"/>
    <property type="project" value="InterPro"/>
</dbReference>
<name>A0A932YVQ3_9BACT</name>
<evidence type="ECO:0000256" key="1">
    <source>
        <dbReference type="SAM" id="Phobius"/>
    </source>
</evidence>
<evidence type="ECO:0000313" key="3">
    <source>
        <dbReference type="Proteomes" id="UP000704960"/>
    </source>
</evidence>
<dbReference type="Proteomes" id="UP000704960">
    <property type="component" value="Unassembled WGS sequence"/>
</dbReference>
<sequence>MLNTDTMRLKARAKLKLDGRWGYYFFLFRPLIAIGASRLMRSFIRSLDRWLSDTSCYTAVFDAYTPNLVFSTDVQNEYDLLVMREAKRRGIPIVSKVRSWDNLTQWGLIRHIPDQLLVPTATARDEAIRYHDVSSEAITVVGVPHYDPYFRHEAVSREAFFKTTGLNPSKQLIMYAPVDDRRMRANDLTRTWMQNDLDRYILEVLAAMDANIWVRFSPNIPVTIGDFQTPPHMILDRPGVEHGSADITNQDLSPEDDKRLRDVLRWCDLVITGPSTIAIDAAIFDKPVILVNFTPTPRDFWHGIIEYRYNHIVHLVSSGGVRVVESRAELDHWIGRYLQDPSLDREGRRRLVREQCTYTDGCSSTLVAGVLLRTLTPHKA</sequence>
<dbReference type="SUPFAM" id="SSF53756">
    <property type="entry name" value="UDP-Glycosyltransferase/glycogen phosphorylase"/>
    <property type="match status" value="1"/>
</dbReference>
<comment type="caution">
    <text evidence="2">The sequence shown here is derived from an EMBL/GenBank/DDBJ whole genome shotgun (WGS) entry which is preliminary data.</text>
</comment>
<evidence type="ECO:0000313" key="2">
    <source>
        <dbReference type="EMBL" id="MBI4132322.1"/>
    </source>
</evidence>
<proteinExistence type="predicted"/>
<gene>
    <name evidence="2" type="ORF">HY474_01685</name>
</gene>
<keyword evidence="1" id="KW-1133">Transmembrane helix</keyword>
<keyword evidence="1" id="KW-0812">Transmembrane</keyword>
<dbReference type="Gene3D" id="3.40.50.12580">
    <property type="match status" value="1"/>
</dbReference>